<evidence type="ECO:0000313" key="3">
    <source>
        <dbReference type="EMBL" id="AZG17294.1"/>
    </source>
</evidence>
<feature type="region of interest" description="Disordered" evidence="1">
    <location>
        <begin position="26"/>
        <end position="111"/>
    </location>
</feature>
<dbReference type="OrthoDB" id="8970643at2"/>
<feature type="chain" id="PRO_5018302947" evidence="2">
    <location>
        <begin position="26"/>
        <end position="111"/>
    </location>
</feature>
<feature type="compositionally biased region" description="Basic and acidic residues" evidence="1">
    <location>
        <begin position="98"/>
        <end position="111"/>
    </location>
</feature>
<name>A0A3G8H9Z8_9BURK</name>
<keyword evidence="3" id="KW-0614">Plasmid</keyword>
<dbReference type="EMBL" id="CP033971">
    <property type="protein sequence ID" value="AZG17294.1"/>
    <property type="molecule type" value="Genomic_DNA"/>
</dbReference>
<gene>
    <name evidence="3" type="ORF">EHF44_28030</name>
</gene>
<dbReference type="RefSeq" id="WP_124687023.1">
    <property type="nucleotide sequence ID" value="NZ_CP033971.1"/>
</dbReference>
<keyword evidence="2" id="KW-0732">Signal</keyword>
<proteinExistence type="predicted"/>
<dbReference type="Proteomes" id="UP000270411">
    <property type="component" value="Plasmid unnamed2"/>
</dbReference>
<accession>A0A3G8H9Z8</accession>
<protein>
    <submittedName>
        <fullName evidence="3">Uncharacterized protein</fullName>
    </submittedName>
</protein>
<geneLocation type="plasmid" evidence="3">
    <name>unnamed2</name>
</geneLocation>
<reference evidence="4" key="1">
    <citation type="submission" date="2018-11" db="EMBL/GenBank/DDBJ databases">
        <title>FDA dAtabase for Regulatory Grade micrObial Sequences (FDA-ARGOS): Supporting development and validation of Infectious Disease Dx tests.</title>
        <authorList>
            <person name="Goldberg B."/>
            <person name="Campos J."/>
            <person name="Tallon L."/>
            <person name="Sadzewicz L."/>
            <person name="Zhao X."/>
            <person name="Vavikolanu K."/>
            <person name="Mehta A."/>
            <person name="Aluvathingal J."/>
            <person name="Nadendla S."/>
            <person name="Geyer C."/>
            <person name="Nandy P."/>
            <person name="Yan Y."/>
            <person name="Sichtig H."/>
        </authorList>
    </citation>
    <scope>NUCLEOTIDE SEQUENCE [LARGE SCALE GENOMIC DNA]</scope>
    <source>
        <strain evidence="4">FDAARGOS_614</strain>
        <plasmid evidence="4">unnamed2</plasmid>
    </source>
</reference>
<evidence type="ECO:0000256" key="2">
    <source>
        <dbReference type="SAM" id="SignalP"/>
    </source>
</evidence>
<evidence type="ECO:0000256" key="1">
    <source>
        <dbReference type="SAM" id="MobiDB-lite"/>
    </source>
</evidence>
<dbReference type="AlphaFoldDB" id="A0A3G8H9Z8"/>
<feature type="compositionally biased region" description="Low complexity" evidence="1">
    <location>
        <begin position="49"/>
        <end position="59"/>
    </location>
</feature>
<dbReference type="KEGG" id="cpau:EHF44_28030"/>
<sequence>MENRFGAGATLAAIVALLLASPASAQKNYTDGGDLYGGSHTPPTKESPAKQSQKKSSAQRSGKFDPYTEGTRTGGQSHAAKLAPEDPPPLPDNVAKTGKFDPYTDGRSKSK</sequence>
<evidence type="ECO:0000313" key="4">
    <source>
        <dbReference type="Proteomes" id="UP000270411"/>
    </source>
</evidence>
<organism evidence="3 4">
    <name type="scientific">Cupriavidus pauculus</name>
    <dbReference type="NCBI Taxonomy" id="82633"/>
    <lineage>
        <taxon>Bacteria</taxon>
        <taxon>Pseudomonadati</taxon>
        <taxon>Pseudomonadota</taxon>
        <taxon>Betaproteobacteria</taxon>
        <taxon>Burkholderiales</taxon>
        <taxon>Burkholderiaceae</taxon>
        <taxon>Cupriavidus</taxon>
    </lineage>
</organism>
<feature type="signal peptide" evidence="2">
    <location>
        <begin position="1"/>
        <end position="25"/>
    </location>
</feature>